<keyword evidence="3" id="KW-1185">Reference proteome</keyword>
<reference evidence="2" key="1">
    <citation type="submission" date="2021-03" db="EMBL/GenBank/DDBJ databases">
        <authorList>
            <person name="Tagirdzhanova G."/>
        </authorList>
    </citation>
    <scope>NUCLEOTIDE SEQUENCE</scope>
</reference>
<proteinExistence type="predicted"/>
<organism evidence="2 3">
    <name type="scientific">Heterodermia speciosa</name>
    <dbReference type="NCBI Taxonomy" id="116794"/>
    <lineage>
        <taxon>Eukaryota</taxon>
        <taxon>Fungi</taxon>
        <taxon>Dikarya</taxon>
        <taxon>Ascomycota</taxon>
        <taxon>Pezizomycotina</taxon>
        <taxon>Lecanoromycetes</taxon>
        <taxon>OSLEUM clade</taxon>
        <taxon>Lecanoromycetidae</taxon>
        <taxon>Caliciales</taxon>
        <taxon>Physciaceae</taxon>
        <taxon>Heterodermia</taxon>
    </lineage>
</organism>
<dbReference type="CDD" id="cd00043">
    <property type="entry name" value="CYCLIN_SF"/>
    <property type="match status" value="1"/>
</dbReference>
<dbReference type="Pfam" id="PF00382">
    <property type="entry name" value="TFIIB"/>
    <property type="match status" value="1"/>
</dbReference>
<feature type="domain" description="Transcription factor TFIIB cyclin-like" evidence="1">
    <location>
        <begin position="22"/>
        <end position="92"/>
    </location>
</feature>
<dbReference type="InterPro" id="IPR013150">
    <property type="entry name" value="TFIIB_cyclin"/>
</dbReference>
<dbReference type="SUPFAM" id="SSF47954">
    <property type="entry name" value="Cyclin-like"/>
    <property type="match status" value="1"/>
</dbReference>
<evidence type="ECO:0000313" key="2">
    <source>
        <dbReference type="EMBL" id="CAF9913017.1"/>
    </source>
</evidence>
<evidence type="ECO:0000313" key="3">
    <source>
        <dbReference type="Proteomes" id="UP000664521"/>
    </source>
</evidence>
<sequence>MDQPREQAQRPVDVQCLEFRWANQAIGRYCKILNLNTSIASHALRVFQQLYKYDAKFQKDRQAVIAACIFVACRYVKRSIRYSTILTLLRVNPESGLIMLLSVEIALPQSNGYQLYSRVLRMPEYTVAPNVPSMKGKSIGFMNGSKVIVTSDYNASDLPVRNFCCFQFAAMTQDAPVGSVQSEFHVANRNLLTTQASSGAIIDKDINEFTRCTASEHFSVTPRPCTAKINEETDWNFIEYEDLAATEDSSDQWSTVVEPVKPTRTWTGVLRRGLFGSAT</sequence>
<comment type="caution">
    <text evidence="2">The sequence shown here is derived from an EMBL/GenBank/DDBJ whole genome shotgun (WGS) entry which is preliminary data.</text>
</comment>
<dbReference type="GO" id="GO:0017025">
    <property type="term" value="F:TBP-class protein binding"/>
    <property type="evidence" value="ECO:0007669"/>
    <property type="project" value="InterPro"/>
</dbReference>
<evidence type="ECO:0000259" key="1">
    <source>
        <dbReference type="Pfam" id="PF00382"/>
    </source>
</evidence>
<dbReference type="Proteomes" id="UP000664521">
    <property type="component" value="Unassembled WGS sequence"/>
</dbReference>
<dbReference type="AlphaFoldDB" id="A0A8H3EVA9"/>
<accession>A0A8H3EVA9</accession>
<dbReference type="OrthoDB" id="10600258at2759"/>
<gene>
    <name evidence="2" type="ORF">HETSPECPRED_001294</name>
</gene>
<dbReference type="InterPro" id="IPR036915">
    <property type="entry name" value="Cyclin-like_sf"/>
</dbReference>
<protein>
    <recommendedName>
        <fullName evidence="1">Transcription factor TFIIB cyclin-like domain-containing protein</fullName>
    </recommendedName>
</protein>
<dbReference type="EMBL" id="CAJPDS010000012">
    <property type="protein sequence ID" value="CAF9913017.1"/>
    <property type="molecule type" value="Genomic_DNA"/>
</dbReference>
<name>A0A8H3EVA9_9LECA</name>
<dbReference type="Gene3D" id="1.10.472.10">
    <property type="entry name" value="Cyclin-like"/>
    <property type="match status" value="1"/>
</dbReference>